<dbReference type="OrthoDB" id="3781990at2"/>
<keyword evidence="2" id="KW-1185">Reference proteome</keyword>
<evidence type="ECO:0000313" key="1">
    <source>
        <dbReference type="EMBL" id="THV09150.1"/>
    </source>
</evidence>
<dbReference type="Proteomes" id="UP000307087">
    <property type="component" value="Unassembled WGS sequence"/>
</dbReference>
<comment type="caution">
    <text evidence="1">The sequence shown here is derived from an EMBL/GenBank/DDBJ whole genome shotgun (WGS) entry which is preliminary data.</text>
</comment>
<gene>
    <name evidence="1" type="ORF">E9934_17100</name>
</gene>
<dbReference type="AlphaFoldDB" id="A0A4S8N065"/>
<protein>
    <submittedName>
        <fullName evidence="1">Uncharacterized protein</fullName>
    </submittedName>
</protein>
<sequence>MAVDLLRHPDGREPFMATYDDLEDLIGPLKRARIDAWFVSQEMPWRIDSEENYYYEGSGRGMAQYCTRPDKFGEGGGKVWMDDWPDWGLGDQTDAYRAAFQEHRDTIDDHMRDFRSMVDPANIQPLIDHLSAGAHMLTTGAITRPSADGQTEITIPKKDTIGGAIDACVNLAGPLGSLRGSTAHAFRTKFINRIEDVVDAQQLVCVILGGHLEAQKLMWTNARRAIVDLVVDTTKAYDDYARTKSAGDFSVEFKIIGYALAGAGLFASGGLALVLGVGGIGLSVAADTTDVEEAMKFPGGTYSQIKDSFYEGIGKIRKDITSEETLIQQNLTTNTGIVQGHKGEFDLSRPALLDVNDGDDIGASDAHEILVNKRAVRSLTADHMPAVASFLRQAGTEIEAAWSVNLEGWYRTSLGISNYGPMHEWYDLWIIVRDLIADTADETSACAVTLDLAVQELENQDATERDALGRHAKRVVDVGTSRSEHNPWD</sequence>
<dbReference type="RefSeq" id="WP_136564117.1">
    <property type="nucleotide sequence ID" value="NZ_BAABLS010000006.1"/>
</dbReference>
<reference evidence="1 2" key="1">
    <citation type="journal article" date="2009" name="Int. J. Syst. Evol. Microbiol.">
        <title>Nocardioides caeni sp. nov., isolated from wastewater.</title>
        <authorList>
            <person name="Yoon J.H."/>
            <person name="Kang S.J."/>
            <person name="Park S."/>
            <person name="Kim W."/>
            <person name="Oh T.K."/>
        </authorList>
    </citation>
    <scope>NUCLEOTIDE SEQUENCE [LARGE SCALE GENOMIC DNA]</scope>
    <source>
        <strain evidence="1 2">DSM 23134</strain>
    </source>
</reference>
<organism evidence="1 2">
    <name type="scientific">Nocardioides caeni</name>
    <dbReference type="NCBI Taxonomy" id="574700"/>
    <lineage>
        <taxon>Bacteria</taxon>
        <taxon>Bacillati</taxon>
        <taxon>Actinomycetota</taxon>
        <taxon>Actinomycetes</taxon>
        <taxon>Propionibacteriales</taxon>
        <taxon>Nocardioidaceae</taxon>
        <taxon>Nocardioides</taxon>
    </lineage>
</organism>
<proteinExistence type="predicted"/>
<name>A0A4S8N065_9ACTN</name>
<evidence type="ECO:0000313" key="2">
    <source>
        <dbReference type="Proteomes" id="UP000307087"/>
    </source>
</evidence>
<accession>A0A4S8N065</accession>
<dbReference type="EMBL" id="STGW01000016">
    <property type="protein sequence ID" value="THV09150.1"/>
    <property type="molecule type" value="Genomic_DNA"/>
</dbReference>